<dbReference type="Pfam" id="PF09946">
    <property type="entry name" value="DUF2178"/>
    <property type="match status" value="1"/>
</dbReference>
<keyword evidence="1" id="KW-0472">Membrane</keyword>
<feature type="transmembrane region" description="Helical" evidence="1">
    <location>
        <begin position="47"/>
        <end position="67"/>
    </location>
</feature>
<feature type="transmembrane region" description="Helical" evidence="1">
    <location>
        <begin position="73"/>
        <end position="95"/>
    </location>
</feature>
<evidence type="ECO:0000313" key="2">
    <source>
        <dbReference type="EMBL" id="WOV83517.1"/>
    </source>
</evidence>
<reference evidence="2 3" key="1">
    <citation type="submission" date="2023-01" db="EMBL/GenBank/DDBJ databases">
        <title>Sporosarcina sp. nov., isolated from Korean tranditional fermented seafood 'Jeotgal'.</title>
        <authorList>
            <person name="Yang A.-I."/>
        </authorList>
    </citation>
    <scope>NUCLEOTIDE SEQUENCE [LARGE SCALE GENOMIC DNA]</scope>
    <source>
        <strain evidence="2 3">B2O-1</strain>
    </source>
</reference>
<dbReference type="InterPro" id="IPR019235">
    <property type="entry name" value="DUF2178_TM"/>
</dbReference>
<accession>A0ABZ0KW00</accession>
<keyword evidence="1" id="KW-0812">Transmembrane</keyword>
<name>A0ABZ0KW00_9BACL</name>
<evidence type="ECO:0008006" key="4">
    <source>
        <dbReference type="Google" id="ProtNLM"/>
    </source>
</evidence>
<evidence type="ECO:0000313" key="3">
    <source>
        <dbReference type="Proteomes" id="UP001303532"/>
    </source>
</evidence>
<proteinExistence type="predicted"/>
<sequence>MDWLSTAAGFVVGFGVVSILALIFWRRGRKNRLFDERYEQVHIKARTVSWITFLGLSYLFTLAALLLEGWTLATILLACLYAVGLIVYFAAVLIYNKKL</sequence>
<evidence type="ECO:0000256" key="1">
    <source>
        <dbReference type="SAM" id="Phobius"/>
    </source>
</evidence>
<keyword evidence="3" id="KW-1185">Reference proteome</keyword>
<organism evidence="2 3">
    <name type="scientific">Sporosarcina jeotgali</name>
    <dbReference type="NCBI Taxonomy" id="3020056"/>
    <lineage>
        <taxon>Bacteria</taxon>
        <taxon>Bacillati</taxon>
        <taxon>Bacillota</taxon>
        <taxon>Bacilli</taxon>
        <taxon>Bacillales</taxon>
        <taxon>Caryophanaceae</taxon>
        <taxon>Sporosarcina</taxon>
    </lineage>
</organism>
<protein>
    <recommendedName>
        <fullName evidence="4">DUF2178 domain-containing protein</fullName>
    </recommendedName>
</protein>
<dbReference type="Proteomes" id="UP001303532">
    <property type="component" value="Chromosome"/>
</dbReference>
<dbReference type="EMBL" id="CP116341">
    <property type="protein sequence ID" value="WOV83517.1"/>
    <property type="molecule type" value="Genomic_DNA"/>
</dbReference>
<gene>
    <name evidence="2" type="ORF">PGH26_11475</name>
</gene>
<dbReference type="RefSeq" id="WP_323691211.1">
    <property type="nucleotide sequence ID" value="NZ_CP116341.1"/>
</dbReference>
<feature type="transmembrane region" description="Helical" evidence="1">
    <location>
        <begin position="6"/>
        <end position="26"/>
    </location>
</feature>
<keyword evidence="1" id="KW-1133">Transmembrane helix</keyword>